<proteinExistence type="predicted"/>
<dbReference type="PANTHER" id="PTHR31808">
    <property type="entry name" value="EXPRESSED PROTEIN"/>
    <property type="match status" value="1"/>
</dbReference>
<evidence type="ECO:0000313" key="1">
    <source>
        <dbReference type="EMBL" id="WJZ91297.1"/>
    </source>
</evidence>
<dbReference type="Proteomes" id="UP001227230">
    <property type="component" value="Chromosome 7"/>
</dbReference>
<dbReference type="InterPro" id="IPR008479">
    <property type="entry name" value="DUF760"/>
</dbReference>
<dbReference type="InterPro" id="IPR038925">
    <property type="entry name" value="At3g17800-like"/>
</dbReference>
<keyword evidence="2" id="KW-1185">Reference proteome</keyword>
<evidence type="ECO:0008006" key="3">
    <source>
        <dbReference type="Google" id="ProtNLM"/>
    </source>
</evidence>
<reference evidence="1 2" key="1">
    <citation type="journal article" date="2023" name="Hortic Res">
        <title>The complete reference genome for grapevine (Vitis vinifera L.) genetics and breeding.</title>
        <authorList>
            <person name="Shi X."/>
            <person name="Cao S."/>
            <person name="Wang X."/>
            <person name="Huang S."/>
            <person name="Wang Y."/>
            <person name="Liu Z."/>
            <person name="Liu W."/>
            <person name="Leng X."/>
            <person name="Peng Y."/>
            <person name="Wang N."/>
            <person name="Wang Y."/>
            <person name="Ma Z."/>
            <person name="Xu X."/>
            <person name="Zhang F."/>
            <person name="Xue H."/>
            <person name="Zhong H."/>
            <person name="Wang Y."/>
            <person name="Zhang K."/>
            <person name="Velt A."/>
            <person name="Avia K."/>
            <person name="Holtgrawe D."/>
            <person name="Grimplet J."/>
            <person name="Matus J.T."/>
            <person name="Ware D."/>
            <person name="Wu X."/>
            <person name="Wang H."/>
            <person name="Liu C."/>
            <person name="Fang Y."/>
            <person name="Rustenholz C."/>
            <person name="Cheng Z."/>
            <person name="Xiao H."/>
            <person name="Zhou Y."/>
        </authorList>
    </citation>
    <scope>NUCLEOTIDE SEQUENCE [LARGE SCALE GENOMIC DNA]</scope>
    <source>
        <strain evidence="2">cv. Pinot noir / PN40024</strain>
        <tissue evidence="1">Leaf</tissue>
    </source>
</reference>
<organism evidence="1 2">
    <name type="scientific">Vitis vinifera</name>
    <name type="common">Grape</name>
    <dbReference type="NCBI Taxonomy" id="29760"/>
    <lineage>
        <taxon>Eukaryota</taxon>
        <taxon>Viridiplantae</taxon>
        <taxon>Streptophyta</taxon>
        <taxon>Embryophyta</taxon>
        <taxon>Tracheophyta</taxon>
        <taxon>Spermatophyta</taxon>
        <taxon>Magnoliopsida</taxon>
        <taxon>eudicotyledons</taxon>
        <taxon>Gunneridae</taxon>
        <taxon>Pentapetalae</taxon>
        <taxon>rosids</taxon>
        <taxon>Vitales</taxon>
        <taxon>Vitaceae</taxon>
        <taxon>Viteae</taxon>
        <taxon>Vitis</taxon>
    </lineage>
</organism>
<dbReference type="PANTHER" id="PTHR31808:SF9">
    <property type="entry name" value="F21O3.2 PROTEIN"/>
    <property type="match status" value="1"/>
</dbReference>
<name>A0ABY9C917_VITVI</name>
<protein>
    <recommendedName>
        <fullName evidence="3">UV-B-induced protein, chloroplastic</fullName>
    </recommendedName>
</protein>
<sequence length="380" mass="43063">MDYCLSRSTVLFPHLQITSSYHAHDCFPRSTTLASSKSRSSSLVVVASAEAISSLNTPLEPRSLPGKFLSGVLQNQRQLFHVAVAEQLRDLADDRDAALARMNLSYGSSSSSESCLHRRIAELKERECQIAVEDVMYLLIFYKFSEIRVHLVPRLSRCIYNGRLEIWPARDWALECIHNFEVLEMIKEHLTTVLGWKPKSNVTENWATTQIRRFQLGQIYAASILYGYFLKSASLRHHLEMSLVHTHHDLPSSNVSGFWSYGLKDLFLGPNCSSQPTSLGEASSRQEEKEEKKLRCYVMGFDPDTLQRCAKLKSKEAVNLVEKHSCALFGDEKTGLLETDDVISTSFSSMKRLVLEAVAFGSFLWDTEEYVGSVYNLKEN</sequence>
<gene>
    <name evidence="1" type="ORF">VitviT2T_010383</name>
</gene>
<dbReference type="EMBL" id="CP126654">
    <property type="protein sequence ID" value="WJZ91297.1"/>
    <property type="molecule type" value="Genomic_DNA"/>
</dbReference>
<accession>A0ABY9C917</accession>
<dbReference type="Pfam" id="PF05542">
    <property type="entry name" value="DUF760"/>
    <property type="match status" value="1"/>
</dbReference>
<evidence type="ECO:0000313" key="2">
    <source>
        <dbReference type="Proteomes" id="UP001227230"/>
    </source>
</evidence>